<evidence type="ECO:0000313" key="3">
    <source>
        <dbReference type="Proteomes" id="UP001058974"/>
    </source>
</evidence>
<sequence length="140" mass="15290">MEAFTCSVFAFSGNLNLLKNFPLLRSTRCHSSFLSSFSTLLSPLICRTLSSSTSTFTSSFFSPGISALKTCASGVSFQSTRVLTKAGFSRGNEAESEEFENGKSFKGSQTSREKGSKTLLLRPLKKLGIRDMFDIVETLN</sequence>
<keyword evidence="3" id="KW-1185">Reference proteome</keyword>
<dbReference type="EMBL" id="JAMSHJ010000007">
    <property type="protein sequence ID" value="KAI5386680.1"/>
    <property type="molecule type" value="Genomic_DNA"/>
</dbReference>
<evidence type="ECO:0000256" key="1">
    <source>
        <dbReference type="SAM" id="MobiDB-lite"/>
    </source>
</evidence>
<evidence type="ECO:0000313" key="2">
    <source>
        <dbReference type="EMBL" id="KAI5386680.1"/>
    </source>
</evidence>
<reference evidence="2 3" key="1">
    <citation type="journal article" date="2022" name="Nat. Genet.">
        <title>Improved pea reference genome and pan-genome highlight genomic features and evolutionary characteristics.</title>
        <authorList>
            <person name="Yang T."/>
            <person name="Liu R."/>
            <person name="Luo Y."/>
            <person name="Hu S."/>
            <person name="Wang D."/>
            <person name="Wang C."/>
            <person name="Pandey M.K."/>
            <person name="Ge S."/>
            <person name="Xu Q."/>
            <person name="Li N."/>
            <person name="Li G."/>
            <person name="Huang Y."/>
            <person name="Saxena R.K."/>
            <person name="Ji Y."/>
            <person name="Li M."/>
            <person name="Yan X."/>
            <person name="He Y."/>
            <person name="Liu Y."/>
            <person name="Wang X."/>
            <person name="Xiang C."/>
            <person name="Varshney R.K."/>
            <person name="Ding H."/>
            <person name="Gao S."/>
            <person name="Zong X."/>
        </authorList>
    </citation>
    <scope>NUCLEOTIDE SEQUENCE [LARGE SCALE GENOMIC DNA]</scope>
    <source>
        <strain evidence="2 3">cv. Zhongwan 6</strain>
    </source>
</reference>
<dbReference type="AlphaFoldDB" id="A0A9D4VQ28"/>
<accession>A0A9D4VQ28</accession>
<dbReference type="Gramene" id="Psat07G0299800-T1">
    <property type="protein sequence ID" value="KAI5386680.1"/>
    <property type="gene ID" value="KIW84_072998"/>
</dbReference>
<dbReference type="Proteomes" id="UP001058974">
    <property type="component" value="Chromosome 7"/>
</dbReference>
<organism evidence="2 3">
    <name type="scientific">Pisum sativum</name>
    <name type="common">Garden pea</name>
    <name type="synonym">Lathyrus oleraceus</name>
    <dbReference type="NCBI Taxonomy" id="3888"/>
    <lineage>
        <taxon>Eukaryota</taxon>
        <taxon>Viridiplantae</taxon>
        <taxon>Streptophyta</taxon>
        <taxon>Embryophyta</taxon>
        <taxon>Tracheophyta</taxon>
        <taxon>Spermatophyta</taxon>
        <taxon>Magnoliopsida</taxon>
        <taxon>eudicotyledons</taxon>
        <taxon>Gunneridae</taxon>
        <taxon>Pentapetalae</taxon>
        <taxon>rosids</taxon>
        <taxon>fabids</taxon>
        <taxon>Fabales</taxon>
        <taxon>Fabaceae</taxon>
        <taxon>Papilionoideae</taxon>
        <taxon>50 kb inversion clade</taxon>
        <taxon>NPAAA clade</taxon>
        <taxon>Hologalegina</taxon>
        <taxon>IRL clade</taxon>
        <taxon>Fabeae</taxon>
        <taxon>Lathyrus</taxon>
    </lineage>
</organism>
<feature type="region of interest" description="Disordered" evidence="1">
    <location>
        <begin position="90"/>
        <end position="111"/>
    </location>
</feature>
<proteinExistence type="predicted"/>
<name>A0A9D4VQ28_PEA</name>
<comment type="caution">
    <text evidence="2">The sequence shown here is derived from an EMBL/GenBank/DDBJ whole genome shotgun (WGS) entry which is preliminary data.</text>
</comment>
<gene>
    <name evidence="2" type="ORF">KIW84_072998</name>
</gene>
<protein>
    <submittedName>
        <fullName evidence="2">Uncharacterized protein</fullName>
    </submittedName>
</protein>